<dbReference type="EMBL" id="CP042190">
    <property type="protein sequence ID" value="QDS71478.1"/>
    <property type="molecule type" value="Genomic_DNA"/>
</dbReference>
<organism evidence="1 2">
    <name type="scientific">Venturia effusa</name>
    <dbReference type="NCBI Taxonomy" id="50376"/>
    <lineage>
        <taxon>Eukaryota</taxon>
        <taxon>Fungi</taxon>
        <taxon>Dikarya</taxon>
        <taxon>Ascomycota</taxon>
        <taxon>Pezizomycotina</taxon>
        <taxon>Dothideomycetes</taxon>
        <taxon>Pleosporomycetidae</taxon>
        <taxon>Venturiales</taxon>
        <taxon>Venturiaceae</taxon>
        <taxon>Venturia</taxon>
    </lineage>
</organism>
<dbReference type="Proteomes" id="UP000316270">
    <property type="component" value="Chromosome 6"/>
</dbReference>
<reference evidence="1 2" key="1">
    <citation type="submission" date="2019-07" db="EMBL/GenBank/DDBJ databases">
        <title>Finished genome of Venturia effusa.</title>
        <authorList>
            <person name="Young C.A."/>
            <person name="Cox M.P."/>
            <person name="Ganley A.R.D."/>
            <person name="David W.J."/>
        </authorList>
    </citation>
    <scope>NUCLEOTIDE SEQUENCE [LARGE SCALE GENOMIC DNA]</scope>
    <source>
        <strain evidence="2">albino</strain>
    </source>
</reference>
<accession>A0A517L763</accession>
<sequence>MPVRGTTLERAISKLKLLLVKMRLRRTGLERMTGTGTVAAKEKRLFSRLFRRRKRVPGTNVRFTEPSIVDGAADAYYSGPPLVNVAPSLPPSAVQSGQPTRIAGTSAAYLFGDDDFVEPATPEHFYFPRNPETVPVAEQPVPRRKSFQEYFVKQQVVFQKAFDKAKAEGNSSRKSWLTARKAMQEDTRAKGGFKAALMADYKEEWERQKRIRAVKKQAKLKAKQDKIFAKETPQVQRYFQGEHDPAKALATFRAVAREQRRACEAEERKHRYHKRANEQETKPRPAVVFAYPSSSGGHGCNHCDGGCH</sequence>
<keyword evidence="2" id="KW-1185">Reference proteome</keyword>
<protein>
    <submittedName>
        <fullName evidence="1">Uncharacterized protein</fullName>
    </submittedName>
</protein>
<name>A0A517L763_9PEZI</name>
<evidence type="ECO:0000313" key="1">
    <source>
        <dbReference type="EMBL" id="QDS71478.1"/>
    </source>
</evidence>
<gene>
    <name evidence="1" type="ORF">FKW77_004306</name>
</gene>
<evidence type="ECO:0000313" key="2">
    <source>
        <dbReference type="Proteomes" id="UP000316270"/>
    </source>
</evidence>
<proteinExistence type="predicted"/>
<dbReference type="AlphaFoldDB" id="A0A517L763"/>